<dbReference type="EC" id="2.7.1.121" evidence="4"/>
<keyword evidence="10" id="KW-0762">Sugar transport</keyword>
<keyword evidence="5" id="KW-0808">Transferase</keyword>
<dbReference type="InterPro" id="IPR036637">
    <property type="entry name" value="Phosphohistidine_dom_sf"/>
</dbReference>
<gene>
    <name evidence="10" type="ORF">EPJ81_05635</name>
</gene>
<evidence type="ECO:0000256" key="3">
    <source>
        <dbReference type="ARBA" id="ARBA00007837"/>
    </source>
</evidence>
<dbReference type="Gene3D" id="3.40.50.510">
    <property type="entry name" value="Phosphotransferase system, mannose-type IIA component"/>
    <property type="match status" value="1"/>
</dbReference>
<comment type="function">
    <text evidence="2">Component of the dihydroxyacetone kinase complex, which is responsible for the phosphoenolpyruvate (PEP)-dependent phosphorylation of dihydroxyacetone. DhaM serves as the phosphoryl donor. Is phosphorylated by phosphoenolpyruvate in an EI- and HPr-dependent reaction, and a phosphorelay system on histidine residues finally leads to phosphoryl transfer to DhaL and dihydroxyacetone.</text>
</comment>
<feature type="coiled-coil region" evidence="7">
    <location>
        <begin position="289"/>
        <end position="316"/>
    </location>
</feature>
<dbReference type="InterPro" id="IPR035895">
    <property type="entry name" value="HPr-like_sf"/>
</dbReference>
<evidence type="ECO:0000256" key="4">
    <source>
        <dbReference type="ARBA" id="ARBA00012095"/>
    </source>
</evidence>
<accession>A0A5C8EKZ5</accession>
<dbReference type="InterPro" id="IPR039643">
    <property type="entry name" value="DhaM"/>
</dbReference>
<dbReference type="PANTHER" id="PTHR38594">
    <property type="entry name" value="PEP-DEPENDENT DIHYDROXYACETONE KINASE, PHOSPHORYL DONOR SUBUNIT DHAM"/>
    <property type="match status" value="1"/>
</dbReference>
<dbReference type="InterPro" id="IPR036618">
    <property type="entry name" value="PtsI_HPr-bd_sf"/>
</dbReference>
<dbReference type="InterPro" id="IPR012844">
    <property type="entry name" value="DhaM_N"/>
</dbReference>
<dbReference type="SUPFAM" id="SSF55594">
    <property type="entry name" value="HPr-like"/>
    <property type="match status" value="1"/>
</dbReference>
<dbReference type="Gene3D" id="3.50.30.10">
    <property type="entry name" value="Phosphohistidine domain"/>
    <property type="match status" value="1"/>
</dbReference>
<feature type="domain" description="HPr" evidence="9">
    <location>
        <begin position="157"/>
        <end position="247"/>
    </location>
</feature>
<dbReference type="InterPro" id="IPR036662">
    <property type="entry name" value="PTS_EIIA_man-typ_sf"/>
</dbReference>
<dbReference type="GO" id="GO:0047324">
    <property type="term" value="F:phosphoenolpyruvate-glycerone phosphotransferase activity"/>
    <property type="evidence" value="ECO:0007669"/>
    <property type="project" value="UniProtKB-EC"/>
</dbReference>
<dbReference type="InterPro" id="IPR008279">
    <property type="entry name" value="PEP-util_enz_mobile_dom"/>
</dbReference>
<dbReference type="PROSITE" id="PS51096">
    <property type="entry name" value="PTS_EIIA_TYPE_4"/>
    <property type="match status" value="1"/>
</dbReference>
<protein>
    <recommendedName>
        <fullName evidence="4">phosphoenolpyruvate--glycerone phosphotransferase</fullName>
        <ecNumber evidence="4">2.7.1.121</ecNumber>
    </recommendedName>
</protein>
<evidence type="ECO:0000259" key="8">
    <source>
        <dbReference type="PROSITE" id="PS51096"/>
    </source>
</evidence>
<dbReference type="PROSITE" id="PS51350">
    <property type="entry name" value="PTS_HPR_DOM"/>
    <property type="match status" value="1"/>
</dbReference>
<dbReference type="Pfam" id="PF00391">
    <property type="entry name" value="PEP-utilizers"/>
    <property type="match status" value="1"/>
</dbReference>
<evidence type="ECO:0000313" key="10">
    <source>
        <dbReference type="EMBL" id="TXJ38619.1"/>
    </source>
</evidence>
<dbReference type="Pfam" id="PF05524">
    <property type="entry name" value="PEP-utilisers_N"/>
    <property type="match status" value="1"/>
</dbReference>
<proteinExistence type="inferred from homology"/>
<comment type="subunit">
    <text evidence="6">Homodimer. The dihydroxyacetone kinase complex is composed of a homodimer of DhaM, a homodimer of DhaK and the subunit DhaL.</text>
</comment>
<evidence type="ECO:0000256" key="6">
    <source>
        <dbReference type="ARBA" id="ARBA00046577"/>
    </source>
</evidence>
<dbReference type="GO" id="GO:0016020">
    <property type="term" value="C:membrane"/>
    <property type="evidence" value="ECO:0007669"/>
    <property type="project" value="InterPro"/>
</dbReference>
<comment type="similarity">
    <text evidence="3">Belongs to the PEP-utilizing enzyme family.</text>
</comment>
<dbReference type="Proteomes" id="UP000325002">
    <property type="component" value="Unassembled WGS sequence"/>
</dbReference>
<dbReference type="Pfam" id="PF00381">
    <property type="entry name" value="PTS-HPr"/>
    <property type="match status" value="1"/>
</dbReference>
<dbReference type="Pfam" id="PF03610">
    <property type="entry name" value="EIIA-man"/>
    <property type="match status" value="1"/>
</dbReference>
<dbReference type="Gene3D" id="1.10.274.10">
    <property type="entry name" value="PtsI, HPr-binding domain"/>
    <property type="match status" value="1"/>
</dbReference>
<dbReference type="RefSeq" id="WP_147547192.1">
    <property type="nucleotide sequence ID" value="NZ_SAYD01000018.1"/>
</dbReference>
<dbReference type="GO" id="GO:0009401">
    <property type="term" value="P:phosphoenolpyruvate-dependent sugar phosphotransferase system"/>
    <property type="evidence" value="ECO:0007669"/>
    <property type="project" value="InterPro"/>
</dbReference>
<dbReference type="PANTHER" id="PTHR38594:SF1">
    <property type="entry name" value="PEP-DEPENDENT DIHYDROXYACETONE KINASE, PHOSPHORYL DONOR SUBUNIT DHAM"/>
    <property type="match status" value="1"/>
</dbReference>
<dbReference type="SUPFAM" id="SSF52009">
    <property type="entry name" value="Phosphohistidine domain"/>
    <property type="match status" value="1"/>
</dbReference>
<dbReference type="AlphaFoldDB" id="A0A5C8EKZ5"/>
<dbReference type="SUPFAM" id="SSF53062">
    <property type="entry name" value="PTS system fructose IIA component-like"/>
    <property type="match status" value="1"/>
</dbReference>
<evidence type="ECO:0000256" key="7">
    <source>
        <dbReference type="SAM" id="Coils"/>
    </source>
</evidence>
<name>A0A5C8EKZ5_9SPIR</name>
<dbReference type="InterPro" id="IPR004701">
    <property type="entry name" value="PTS_EIIA_man-typ"/>
</dbReference>
<dbReference type="Gene3D" id="3.30.1340.10">
    <property type="entry name" value="HPr-like"/>
    <property type="match status" value="1"/>
</dbReference>
<reference evidence="10 11" key="1">
    <citation type="journal article" date="1992" name="Lakartidningen">
        <title>[Penicillin V and not amoxicillin is the first choice preparation in acute otitis].</title>
        <authorList>
            <person name="Kamme C."/>
            <person name="Lundgren K."/>
            <person name="Prellner K."/>
        </authorList>
    </citation>
    <scope>NUCLEOTIDE SEQUENCE [LARGE SCALE GENOMIC DNA]</scope>
    <source>
        <strain evidence="10 11">PC3997IV</strain>
    </source>
</reference>
<evidence type="ECO:0000256" key="1">
    <source>
        <dbReference type="ARBA" id="ARBA00001113"/>
    </source>
</evidence>
<dbReference type="SUPFAM" id="SSF47831">
    <property type="entry name" value="Enzyme I of the PEP:sugar phosphotransferase system HPr-binding (sub)domain"/>
    <property type="match status" value="1"/>
</dbReference>
<keyword evidence="10" id="KW-0813">Transport</keyword>
<comment type="caution">
    <text evidence="10">The sequence shown here is derived from an EMBL/GenBank/DDBJ whole genome shotgun (WGS) entry which is preliminary data.</text>
</comment>
<dbReference type="GO" id="GO:0019563">
    <property type="term" value="P:glycerol catabolic process"/>
    <property type="evidence" value="ECO:0007669"/>
    <property type="project" value="InterPro"/>
</dbReference>
<evidence type="ECO:0000256" key="5">
    <source>
        <dbReference type="ARBA" id="ARBA00022679"/>
    </source>
</evidence>
<keyword evidence="7" id="KW-0175">Coiled coil</keyword>
<evidence type="ECO:0000313" key="11">
    <source>
        <dbReference type="Proteomes" id="UP000325002"/>
    </source>
</evidence>
<dbReference type="InterPro" id="IPR008731">
    <property type="entry name" value="PTS_EIN"/>
</dbReference>
<evidence type="ECO:0000259" key="9">
    <source>
        <dbReference type="PROSITE" id="PS51350"/>
    </source>
</evidence>
<feature type="domain" description="PTS EIIA type-4" evidence="8">
    <location>
        <begin position="1"/>
        <end position="133"/>
    </location>
</feature>
<dbReference type="NCBIfam" id="TIGR02364">
    <property type="entry name" value="dha_pts"/>
    <property type="match status" value="1"/>
</dbReference>
<evidence type="ECO:0000256" key="2">
    <source>
        <dbReference type="ARBA" id="ARBA00002788"/>
    </source>
</evidence>
<organism evidence="10 11">
    <name type="scientific">Brachyspira aalborgi</name>
    <dbReference type="NCBI Taxonomy" id="29522"/>
    <lineage>
        <taxon>Bacteria</taxon>
        <taxon>Pseudomonadati</taxon>
        <taxon>Spirochaetota</taxon>
        <taxon>Spirochaetia</taxon>
        <taxon>Brachyspirales</taxon>
        <taxon>Brachyspiraceae</taxon>
        <taxon>Brachyspira</taxon>
    </lineage>
</organism>
<comment type="catalytic activity">
    <reaction evidence="1">
        <text>dihydroxyacetone + phosphoenolpyruvate = dihydroxyacetone phosphate + pyruvate</text>
        <dbReference type="Rhea" id="RHEA:18381"/>
        <dbReference type="ChEBI" id="CHEBI:15361"/>
        <dbReference type="ChEBI" id="CHEBI:16016"/>
        <dbReference type="ChEBI" id="CHEBI:57642"/>
        <dbReference type="ChEBI" id="CHEBI:58702"/>
        <dbReference type="EC" id="2.7.1.121"/>
    </reaction>
</comment>
<dbReference type="EMBL" id="SAYD01000018">
    <property type="protein sequence ID" value="TXJ38619.1"/>
    <property type="molecule type" value="Genomic_DNA"/>
</dbReference>
<sequence>MVSLIFVSHSNEFAEATSKYIKEITKSKTSIAFCGGIGNDKKEFGTGPIDILNTIEEVYNDDGVIIFCDMGSALISSELSISMLDEYKQPNVKITSAPFIEGGIIAAIQSSLNKKINDIIFEALGSLSGKKSYTEYEKDLQNNNEKNEYYNNLLKDYKKNEYKITLANGFHARPVFKLISIASNSKSSVYIANKTKNKGPIQADNITKITLLNIEYNDIMEVYAKGPDSEEVFYKIKELVNQEFVSDNKIYDSNKVNSEFQVICEGNNDNIKGIGKYINLNFYVEKEIIYNIEFEKERLKRAIEKVEKDILEQKAIIQKNLKSDEYLIFETHLSILLDESLIEEVNSSIENNKYSATYSYYLEMNKYFQSFEELEDGYIKERKYDIKDILQQVLKYLLNKNIELPKENNIILIVDEMYASIVPKISKNIKGIISKEGGPLSHASILLKSINIPYIIYKDALKLDNKKLTIDTKSFNISYN</sequence>
<dbReference type="InterPro" id="IPR000032">
    <property type="entry name" value="HPr-like"/>
</dbReference>